<comment type="caution">
    <text evidence="1">The sequence shown here is derived from an EMBL/GenBank/DDBJ whole genome shotgun (WGS) entry which is preliminary data.</text>
</comment>
<dbReference type="EMBL" id="JBJJXI010000100">
    <property type="protein sequence ID" value="KAL3393198.1"/>
    <property type="molecule type" value="Genomic_DNA"/>
</dbReference>
<evidence type="ECO:0000313" key="1">
    <source>
        <dbReference type="EMBL" id="KAL3393198.1"/>
    </source>
</evidence>
<keyword evidence="2" id="KW-1185">Reference proteome</keyword>
<protein>
    <recommendedName>
        <fullName evidence="3">Secreted protein</fullName>
    </recommendedName>
</protein>
<proteinExistence type="predicted"/>
<accession>A0ABD2WJY3</accession>
<organism evidence="1 2">
    <name type="scientific">Trichogramma kaykai</name>
    <dbReference type="NCBI Taxonomy" id="54128"/>
    <lineage>
        <taxon>Eukaryota</taxon>
        <taxon>Metazoa</taxon>
        <taxon>Ecdysozoa</taxon>
        <taxon>Arthropoda</taxon>
        <taxon>Hexapoda</taxon>
        <taxon>Insecta</taxon>
        <taxon>Pterygota</taxon>
        <taxon>Neoptera</taxon>
        <taxon>Endopterygota</taxon>
        <taxon>Hymenoptera</taxon>
        <taxon>Apocrita</taxon>
        <taxon>Proctotrupomorpha</taxon>
        <taxon>Chalcidoidea</taxon>
        <taxon>Trichogrammatidae</taxon>
        <taxon>Trichogramma</taxon>
    </lineage>
</organism>
<name>A0ABD2WJY3_9HYME</name>
<dbReference type="AlphaFoldDB" id="A0ABD2WJY3"/>
<dbReference type="Proteomes" id="UP001627154">
    <property type="component" value="Unassembled WGS sequence"/>
</dbReference>
<evidence type="ECO:0008006" key="3">
    <source>
        <dbReference type="Google" id="ProtNLM"/>
    </source>
</evidence>
<evidence type="ECO:0000313" key="2">
    <source>
        <dbReference type="Proteomes" id="UP001627154"/>
    </source>
</evidence>
<reference evidence="1 2" key="1">
    <citation type="journal article" date="2024" name="bioRxiv">
        <title>A reference genome for Trichogramma kaykai: A tiny desert-dwelling parasitoid wasp with competing sex-ratio distorters.</title>
        <authorList>
            <person name="Culotta J."/>
            <person name="Lindsey A.R."/>
        </authorList>
    </citation>
    <scope>NUCLEOTIDE SEQUENCE [LARGE SCALE GENOMIC DNA]</scope>
    <source>
        <strain evidence="1 2">KSX58</strain>
    </source>
</reference>
<sequence>MPTHSASSSSSLAAIFCFSIVYKARLHTLSNCVYTRFIHKHTVTGKISRAANLASAWGVRFEARGGGVAALGSAACTRLQDVDARTAVILESSTCHKR</sequence>
<gene>
    <name evidence="1" type="ORF">TKK_012444</name>
</gene>